<dbReference type="EMBL" id="MJIH01000001">
    <property type="protein sequence ID" value="OLR64587.1"/>
    <property type="molecule type" value="Genomic_DNA"/>
</dbReference>
<evidence type="ECO:0000256" key="2">
    <source>
        <dbReference type="ARBA" id="ARBA00022505"/>
    </source>
</evidence>
<dbReference type="InterPro" id="IPR041879">
    <property type="entry name" value="YvgL-like_PBP2"/>
</dbReference>
<keyword evidence="7" id="KW-1185">Reference proteome</keyword>
<dbReference type="Pfam" id="PF13531">
    <property type="entry name" value="SBP_bac_11"/>
    <property type="match status" value="1"/>
</dbReference>
<comment type="caution">
    <text evidence="6">The sequence shown here is derived from an EMBL/GenBank/DDBJ whole genome shotgun (WGS) entry which is preliminary data.</text>
</comment>
<comment type="similarity">
    <text evidence="1">Belongs to the bacterial solute-binding protein ModA family.</text>
</comment>
<feature type="binding site" evidence="5">
    <location>
        <position position="179"/>
    </location>
    <ligand>
        <name>molybdate</name>
        <dbReference type="ChEBI" id="CHEBI:36264"/>
    </ligand>
</feature>
<dbReference type="InterPro" id="IPR005950">
    <property type="entry name" value="ModA"/>
</dbReference>
<keyword evidence="2 5" id="KW-0500">Molybdenum</keyword>
<evidence type="ECO:0000256" key="3">
    <source>
        <dbReference type="ARBA" id="ARBA00022723"/>
    </source>
</evidence>
<dbReference type="GO" id="GO:0015689">
    <property type="term" value="P:molybdate ion transport"/>
    <property type="evidence" value="ECO:0007669"/>
    <property type="project" value="InterPro"/>
</dbReference>
<evidence type="ECO:0000313" key="6">
    <source>
        <dbReference type="EMBL" id="OLR64587.1"/>
    </source>
</evidence>
<dbReference type="PROSITE" id="PS51257">
    <property type="entry name" value="PROKAR_LIPOPROTEIN"/>
    <property type="match status" value="1"/>
</dbReference>
<dbReference type="Proteomes" id="UP000187166">
    <property type="component" value="Unassembled WGS sequence"/>
</dbReference>
<evidence type="ECO:0000256" key="4">
    <source>
        <dbReference type="ARBA" id="ARBA00022729"/>
    </source>
</evidence>
<keyword evidence="3 5" id="KW-0479">Metal-binding</keyword>
<accession>A0A1U7LZ33</accession>
<proteinExistence type="inferred from homology"/>
<dbReference type="SUPFAM" id="SSF53850">
    <property type="entry name" value="Periplasmic binding protein-like II"/>
    <property type="match status" value="1"/>
</dbReference>
<dbReference type="STRING" id="1465756.BIV18_03075"/>
<name>A0A1U7LZ33_9FIRM</name>
<dbReference type="CDD" id="cd13537">
    <property type="entry name" value="PBP2_YvgL_like"/>
    <property type="match status" value="1"/>
</dbReference>
<dbReference type="PANTHER" id="PTHR30632">
    <property type="entry name" value="MOLYBDATE-BINDING PERIPLASMIC PROTEIN"/>
    <property type="match status" value="1"/>
</dbReference>
<reference evidence="6 7" key="1">
    <citation type="journal article" date="2016" name="Appl. Environ. Microbiol.">
        <title>Function and Phylogeny of Bacterial Butyryl Coenzyme A:Acetate Transferases and Their Diversity in the Proximal Colon of Swine.</title>
        <authorList>
            <person name="Trachsel J."/>
            <person name="Bayles D.O."/>
            <person name="Looft T."/>
            <person name="Levine U.Y."/>
            <person name="Allen H.K."/>
        </authorList>
    </citation>
    <scope>NUCLEOTIDE SEQUENCE [LARGE SCALE GENOMIC DNA]</scope>
    <source>
        <strain evidence="6 7">35-6-1</strain>
    </source>
</reference>
<dbReference type="InterPro" id="IPR050682">
    <property type="entry name" value="ModA/WtpA"/>
</dbReference>
<evidence type="ECO:0000256" key="5">
    <source>
        <dbReference type="PIRSR" id="PIRSR004846-1"/>
    </source>
</evidence>
<sequence length="264" mass="29114">MKKIFFIVLIATMTLGLVACGKDEKNSDKKAESGELYISAAASLQDALKEITENFNKDNKVDFKLNYGGSGALQTQIEEGANADIFMSASSKQMDALIKGGFIDENEKVNLLLNDVVLITPKENKSKVKSIDDLATDKVKLVALGDPQSVPVGQYSQEILNFYKIADKVNSKTSYASDVRQVLNWVSSGEADAGFVYKTDAMLKDANVEIIESAPKDSHKQVIYPVAPLKESKNKELAEKFIQYLKSEEVMKIFEKYGFGKVEA</sequence>
<dbReference type="GO" id="GO:0046872">
    <property type="term" value="F:metal ion binding"/>
    <property type="evidence" value="ECO:0007669"/>
    <property type="project" value="UniProtKB-KW"/>
</dbReference>
<dbReference type="Gene3D" id="3.40.190.10">
    <property type="entry name" value="Periplasmic binding protein-like II"/>
    <property type="match status" value="2"/>
</dbReference>
<feature type="binding site" evidence="5">
    <location>
        <position position="70"/>
    </location>
    <ligand>
        <name>molybdate</name>
        <dbReference type="ChEBI" id="CHEBI:36264"/>
    </ligand>
</feature>
<organism evidence="6 7">
    <name type="scientific">Peptoniphilus porci</name>
    <dbReference type="NCBI Taxonomy" id="2652280"/>
    <lineage>
        <taxon>Bacteria</taxon>
        <taxon>Bacillati</taxon>
        <taxon>Bacillota</taxon>
        <taxon>Tissierellia</taxon>
        <taxon>Tissierellales</taxon>
        <taxon>Peptoniphilaceae</taxon>
        <taxon>Peptoniphilus</taxon>
    </lineage>
</organism>
<dbReference type="FunFam" id="3.40.190.10:FF:000035">
    <property type="entry name" value="Molybdate ABC transporter substrate-binding protein"/>
    <property type="match status" value="1"/>
</dbReference>
<evidence type="ECO:0000256" key="1">
    <source>
        <dbReference type="ARBA" id="ARBA00009175"/>
    </source>
</evidence>
<keyword evidence="4" id="KW-0732">Signal</keyword>
<dbReference type="GO" id="GO:0030973">
    <property type="term" value="F:molybdate ion binding"/>
    <property type="evidence" value="ECO:0007669"/>
    <property type="project" value="UniProtKB-ARBA"/>
</dbReference>
<dbReference type="GO" id="GO:1901359">
    <property type="term" value="F:tungstate binding"/>
    <property type="evidence" value="ECO:0007669"/>
    <property type="project" value="UniProtKB-ARBA"/>
</dbReference>
<dbReference type="PIRSF" id="PIRSF004846">
    <property type="entry name" value="ModA"/>
    <property type="match status" value="1"/>
</dbReference>
<gene>
    <name evidence="6" type="ORF">BIV18_03075</name>
</gene>
<dbReference type="NCBIfam" id="TIGR01256">
    <property type="entry name" value="modA"/>
    <property type="match status" value="1"/>
</dbReference>
<protein>
    <submittedName>
        <fullName evidence="6">Molybdate ABC transporter substrate-binding protein</fullName>
    </submittedName>
</protein>
<feature type="binding site" evidence="5">
    <location>
        <position position="43"/>
    </location>
    <ligand>
        <name>molybdate</name>
        <dbReference type="ChEBI" id="CHEBI:36264"/>
    </ligand>
</feature>
<dbReference type="AlphaFoldDB" id="A0A1U7LZ33"/>
<feature type="binding site" evidence="5">
    <location>
        <position position="197"/>
    </location>
    <ligand>
        <name>molybdate</name>
        <dbReference type="ChEBI" id="CHEBI:36264"/>
    </ligand>
</feature>
<dbReference type="PANTHER" id="PTHR30632:SF0">
    <property type="entry name" value="SULFATE-BINDING PROTEIN"/>
    <property type="match status" value="1"/>
</dbReference>
<evidence type="ECO:0000313" key="7">
    <source>
        <dbReference type="Proteomes" id="UP000187166"/>
    </source>
</evidence>